<accession>A0ABS1C8B3</accession>
<keyword evidence="1" id="KW-0472">Membrane</keyword>
<keyword evidence="3" id="KW-1185">Reference proteome</keyword>
<feature type="transmembrane region" description="Helical" evidence="1">
    <location>
        <begin position="66"/>
        <end position="86"/>
    </location>
</feature>
<evidence type="ECO:0000313" key="2">
    <source>
        <dbReference type="EMBL" id="MBK1468316.1"/>
    </source>
</evidence>
<feature type="transmembrane region" description="Helical" evidence="1">
    <location>
        <begin position="6"/>
        <end position="28"/>
    </location>
</feature>
<comment type="caution">
    <text evidence="2">The sequence shown here is derived from an EMBL/GenBank/DDBJ whole genome shotgun (WGS) entry which is preliminary data.</text>
</comment>
<dbReference type="EMBL" id="JACVDA010000007">
    <property type="protein sequence ID" value="MBK1468316.1"/>
    <property type="molecule type" value="Genomic_DNA"/>
</dbReference>
<dbReference type="RefSeq" id="WP_068472769.1">
    <property type="nucleotide sequence ID" value="NZ_JACVDA010000007.1"/>
</dbReference>
<feature type="transmembrane region" description="Helical" evidence="1">
    <location>
        <begin position="35"/>
        <end position="54"/>
    </location>
</feature>
<protein>
    <submittedName>
        <fullName evidence="2">Uncharacterized protein</fullName>
    </submittedName>
</protein>
<proteinExistence type="predicted"/>
<name>A0ABS1C8B3_9FIRM</name>
<keyword evidence="1" id="KW-0812">Transmembrane</keyword>
<dbReference type="Proteomes" id="UP000823123">
    <property type="component" value="Unassembled WGS sequence"/>
</dbReference>
<organism evidence="2 3">
    <name type="scientific">Parvimonas parva</name>
    <dbReference type="NCBI Taxonomy" id="2769485"/>
    <lineage>
        <taxon>Bacteria</taxon>
        <taxon>Bacillati</taxon>
        <taxon>Bacillota</taxon>
        <taxon>Tissierellia</taxon>
        <taxon>Tissierellales</taxon>
        <taxon>Peptoniphilaceae</taxon>
        <taxon>Parvimonas</taxon>
    </lineage>
</organism>
<sequence>MGLLNTLLLIGFIAIPFIGIAVSTYLVGTADKRKWIVYPIFSAICIAIFVFFKYSMNVNFLRWRQFYLMVAFYVPVVCSLMAFIAVPKLSIKSLKEHILPILSIFVISGVLLMVY</sequence>
<evidence type="ECO:0000313" key="3">
    <source>
        <dbReference type="Proteomes" id="UP000823123"/>
    </source>
</evidence>
<keyword evidence="1" id="KW-1133">Transmembrane helix</keyword>
<gene>
    <name evidence="2" type="ORF">IBJ83_03175</name>
</gene>
<evidence type="ECO:0000256" key="1">
    <source>
        <dbReference type="SAM" id="Phobius"/>
    </source>
</evidence>
<reference evidence="2 3" key="1">
    <citation type="submission" date="2020-09" db="EMBL/GenBank/DDBJ databases">
        <title>Parvimonas S3374 sp. nov.</title>
        <authorList>
            <person name="Buhl M."/>
        </authorList>
    </citation>
    <scope>NUCLEOTIDE SEQUENCE [LARGE SCALE GENOMIC DNA]</scope>
    <source>
        <strain evidence="2 3">S3374</strain>
    </source>
</reference>
<feature type="transmembrane region" description="Helical" evidence="1">
    <location>
        <begin position="98"/>
        <end position="114"/>
    </location>
</feature>